<evidence type="ECO:0000313" key="5">
    <source>
        <dbReference type="Proteomes" id="UP000706124"/>
    </source>
</evidence>
<accession>A0A9P7SJ58</accession>
<evidence type="ECO:0000313" key="4">
    <source>
        <dbReference type="EMBL" id="KAG5941951.1"/>
    </source>
</evidence>
<keyword evidence="3" id="KW-0732">Signal</keyword>
<evidence type="ECO:0000256" key="3">
    <source>
        <dbReference type="SAM" id="SignalP"/>
    </source>
</evidence>
<dbReference type="Proteomes" id="UP000706124">
    <property type="component" value="Unassembled WGS sequence"/>
</dbReference>
<proteinExistence type="predicted"/>
<sequence>MFLAVFVPLLSVSARHVDGHVVAPSIRGQGYDPTTVKDSVLSSSLEHELHLRTRRQQHMRGVSATASPYTAGDAPRLQISPRDTEDESVAVVNISLRSLDEGVAGPRAIDPEQHQKQPLTPQAASYLPTPSASVILAAEKDKLWNTITLVSGICATLVSCIALGVLFMWICRRKHHRRPRKDSHRHVSTTNKSLHRHTKSGASAQTHELIVPERPSPTWQLASYRAMSHKEQQAWSNSPTWTRHHHQHIVSPIDSQDGSTPLRNLYVARVHPGSGDPSLPIQSAAVANLPLSHPSPIDSNDIIVQQPPASYHWQAPAELPATTRSADEHTSLPTYREASVVRFSWAQGAEASYRPSERLKN</sequence>
<dbReference type="OrthoDB" id="4961502at2759"/>
<feature type="region of interest" description="Disordered" evidence="1">
    <location>
        <begin position="178"/>
        <end position="207"/>
    </location>
</feature>
<dbReference type="EMBL" id="SRPO01000088">
    <property type="protein sequence ID" value="KAG5941951.1"/>
    <property type="molecule type" value="Genomic_DNA"/>
</dbReference>
<organism evidence="4 5">
    <name type="scientific">Claviceps pazoutovae</name>
    <dbReference type="NCBI Taxonomy" id="1649127"/>
    <lineage>
        <taxon>Eukaryota</taxon>
        <taxon>Fungi</taxon>
        <taxon>Dikarya</taxon>
        <taxon>Ascomycota</taxon>
        <taxon>Pezizomycotina</taxon>
        <taxon>Sordariomycetes</taxon>
        <taxon>Hypocreomycetidae</taxon>
        <taxon>Hypocreales</taxon>
        <taxon>Clavicipitaceae</taxon>
        <taxon>Claviceps</taxon>
    </lineage>
</organism>
<feature type="chain" id="PRO_5040172678" description="Transmembrane protein" evidence="3">
    <location>
        <begin position="20"/>
        <end position="361"/>
    </location>
</feature>
<evidence type="ECO:0000256" key="2">
    <source>
        <dbReference type="SAM" id="Phobius"/>
    </source>
</evidence>
<gene>
    <name evidence="4" type="ORF">E4U60_007585</name>
</gene>
<feature type="compositionally biased region" description="Basic residues" evidence="1">
    <location>
        <begin position="178"/>
        <end position="199"/>
    </location>
</feature>
<feature type="region of interest" description="Disordered" evidence="1">
    <location>
        <begin position="55"/>
        <end position="74"/>
    </location>
</feature>
<keyword evidence="2" id="KW-1133">Transmembrane helix</keyword>
<name>A0A9P7SJ58_9HYPO</name>
<dbReference type="AlphaFoldDB" id="A0A9P7SJ58"/>
<reference evidence="4 5" key="1">
    <citation type="journal article" date="2020" name="bioRxiv">
        <title>Whole genome comparisons of ergot fungi reveals the divergence and evolution of species within the genus Claviceps are the result of varying mechanisms driving genome evolution and host range expansion.</title>
        <authorList>
            <person name="Wyka S.A."/>
            <person name="Mondo S.J."/>
            <person name="Liu M."/>
            <person name="Dettman J."/>
            <person name="Nalam V."/>
            <person name="Broders K.D."/>
        </authorList>
    </citation>
    <scope>NUCLEOTIDE SEQUENCE [LARGE SCALE GENOMIC DNA]</scope>
    <source>
        <strain evidence="4 5">CCC 1485</strain>
    </source>
</reference>
<keyword evidence="2" id="KW-0812">Transmembrane</keyword>
<keyword evidence="2" id="KW-0472">Membrane</keyword>
<feature type="transmembrane region" description="Helical" evidence="2">
    <location>
        <begin position="149"/>
        <end position="171"/>
    </location>
</feature>
<evidence type="ECO:0008006" key="6">
    <source>
        <dbReference type="Google" id="ProtNLM"/>
    </source>
</evidence>
<comment type="caution">
    <text evidence="4">The sequence shown here is derived from an EMBL/GenBank/DDBJ whole genome shotgun (WGS) entry which is preliminary data.</text>
</comment>
<feature type="signal peptide" evidence="3">
    <location>
        <begin position="1"/>
        <end position="19"/>
    </location>
</feature>
<keyword evidence="5" id="KW-1185">Reference proteome</keyword>
<protein>
    <recommendedName>
        <fullName evidence="6">Transmembrane protein</fullName>
    </recommendedName>
</protein>
<evidence type="ECO:0000256" key="1">
    <source>
        <dbReference type="SAM" id="MobiDB-lite"/>
    </source>
</evidence>